<dbReference type="GeneID" id="76194922"/>
<reference evidence="2" key="1">
    <citation type="journal article" date="2019" name="Int. J. Syst. Evol. Microbiol.">
        <title>The Global Catalogue of Microorganisms (GCM) 10K type strain sequencing project: providing services to taxonomists for standard genome sequencing and annotation.</title>
        <authorList>
            <consortium name="The Broad Institute Genomics Platform"/>
            <consortium name="The Broad Institute Genome Sequencing Center for Infectious Disease"/>
            <person name="Wu L."/>
            <person name="Ma J."/>
        </authorList>
    </citation>
    <scope>NUCLEOTIDE SEQUENCE [LARGE SCALE GENOMIC DNA]</scope>
    <source>
        <strain evidence="2">NBRC 3266</strain>
    </source>
</reference>
<dbReference type="RefSeq" id="WP_099286779.1">
    <property type="nucleotide sequence ID" value="NZ_BEWP01000006.1"/>
</dbReference>
<organism evidence="1 2">
    <name type="scientific">Gluconobacter kondonii</name>
    <dbReference type="NCBI Taxonomy" id="941463"/>
    <lineage>
        <taxon>Bacteria</taxon>
        <taxon>Pseudomonadati</taxon>
        <taxon>Pseudomonadota</taxon>
        <taxon>Alphaproteobacteria</taxon>
        <taxon>Acetobacterales</taxon>
        <taxon>Acetobacteraceae</taxon>
        <taxon>Gluconobacter</taxon>
    </lineage>
</organism>
<evidence type="ECO:0000313" key="2">
    <source>
        <dbReference type="Proteomes" id="UP001156629"/>
    </source>
</evidence>
<name>A0ABQ5WUW1_9PROT</name>
<dbReference type="EMBL" id="BSNV01000049">
    <property type="protein sequence ID" value="GLQ67331.1"/>
    <property type="molecule type" value="Genomic_DNA"/>
</dbReference>
<protein>
    <submittedName>
        <fullName evidence="1">Uncharacterized protein</fullName>
    </submittedName>
</protein>
<proteinExistence type="predicted"/>
<gene>
    <name evidence="1" type="ORF">GCM10007870_29160</name>
</gene>
<evidence type="ECO:0000313" key="1">
    <source>
        <dbReference type="EMBL" id="GLQ67331.1"/>
    </source>
</evidence>
<comment type="caution">
    <text evidence="1">The sequence shown here is derived from an EMBL/GenBank/DDBJ whole genome shotgun (WGS) entry which is preliminary data.</text>
</comment>
<accession>A0ABQ5WUW1</accession>
<keyword evidence="2" id="KW-1185">Reference proteome</keyword>
<sequence length="115" mass="13834">MRSSIRELARVIYFSEGEVDLYKLHLEYRLSPFEVSFAARFFVKVGIAELDGISLVLRTSAKEWLFERRQRFFMQAKRPWANDLRDGVDPSEPYLPELSRVDRDFFYRKLRHLEL</sequence>
<dbReference type="Proteomes" id="UP001156629">
    <property type="component" value="Unassembled WGS sequence"/>
</dbReference>